<organism evidence="2 3">
    <name type="scientific">Yoonia maritima</name>
    <dbReference type="NCBI Taxonomy" id="1435347"/>
    <lineage>
        <taxon>Bacteria</taxon>
        <taxon>Pseudomonadati</taxon>
        <taxon>Pseudomonadota</taxon>
        <taxon>Alphaproteobacteria</taxon>
        <taxon>Rhodobacterales</taxon>
        <taxon>Paracoccaceae</taxon>
        <taxon>Yoonia</taxon>
    </lineage>
</organism>
<protein>
    <submittedName>
        <fullName evidence="2">Uncharacterized protein</fullName>
    </submittedName>
</protein>
<dbReference type="EMBL" id="PVTP01000001">
    <property type="protein sequence ID" value="PRY80524.1"/>
    <property type="molecule type" value="Genomic_DNA"/>
</dbReference>
<dbReference type="Proteomes" id="UP000238007">
    <property type="component" value="Unassembled WGS sequence"/>
</dbReference>
<feature type="transmembrane region" description="Helical" evidence="1">
    <location>
        <begin position="21"/>
        <end position="45"/>
    </location>
</feature>
<keyword evidence="1" id="KW-0472">Membrane</keyword>
<sequence>MLFEEHLVTPRQGKLKTVPMGIWIAAAVALAFGALTILSGGSALFGPSAMRVAVGDAVPFVLWFNFLSGFAYMAVGLGIALRMVWANLAAIALAVAIVVVFALLGWHILQGNPYEMRTVGAMVLRAGIWIAIALYLRAVTSKQYLKP</sequence>
<evidence type="ECO:0000313" key="2">
    <source>
        <dbReference type="EMBL" id="PRY80524.1"/>
    </source>
</evidence>
<comment type="caution">
    <text evidence="2">The sequence shown here is derived from an EMBL/GenBank/DDBJ whole genome shotgun (WGS) entry which is preliminary data.</text>
</comment>
<keyword evidence="1" id="KW-0812">Transmembrane</keyword>
<feature type="transmembrane region" description="Helical" evidence="1">
    <location>
        <begin position="121"/>
        <end position="139"/>
    </location>
</feature>
<keyword evidence="1" id="KW-1133">Transmembrane helix</keyword>
<reference evidence="2 3" key="1">
    <citation type="submission" date="2018-03" db="EMBL/GenBank/DDBJ databases">
        <title>Genomic Encyclopedia of Archaeal and Bacterial Type Strains, Phase II (KMG-II): from individual species to whole genera.</title>
        <authorList>
            <person name="Goeker M."/>
        </authorList>
    </citation>
    <scope>NUCLEOTIDE SEQUENCE [LARGE SCALE GENOMIC DNA]</scope>
    <source>
        <strain evidence="2 3">DSM 101533</strain>
    </source>
</reference>
<proteinExistence type="predicted"/>
<feature type="transmembrane region" description="Helical" evidence="1">
    <location>
        <begin position="88"/>
        <end position="109"/>
    </location>
</feature>
<dbReference type="AlphaFoldDB" id="A0A2T0W4X1"/>
<evidence type="ECO:0000256" key="1">
    <source>
        <dbReference type="SAM" id="Phobius"/>
    </source>
</evidence>
<feature type="transmembrane region" description="Helical" evidence="1">
    <location>
        <begin position="57"/>
        <end position="81"/>
    </location>
</feature>
<name>A0A2T0W4X1_9RHOB</name>
<accession>A0A2T0W4X1</accession>
<evidence type="ECO:0000313" key="3">
    <source>
        <dbReference type="Proteomes" id="UP000238007"/>
    </source>
</evidence>
<gene>
    <name evidence="2" type="ORF">CLV80_101379</name>
</gene>
<keyword evidence="3" id="KW-1185">Reference proteome</keyword>